<gene>
    <name evidence="3" type="ORF">SAMN05192530_10946</name>
</gene>
<feature type="transmembrane region" description="Helical" evidence="2">
    <location>
        <begin position="32"/>
        <end position="55"/>
    </location>
</feature>
<evidence type="ECO:0000256" key="2">
    <source>
        <dbReference type="SAM" id="Phobius"/>
    </source>
</evidence>
<keyword evidence="2" id="KW-1133">Transmembrane helix</keyword>
<protein>
    <submittedName>
        <fullName evidence="3">Uncharacterized protein</fullName>
    </submittedName>
</protein>
<keyword evidence="4" id="KW-1185">Reference proteome</keyword>
<sequence length="56" mass="5970">MTADAGRQAGEPIAARRVAPPPRRTPEALQPASGLILGLMLSGVLWLVLLVLWLLI</sequence>
<keyword evidence="2" id="KW-0812">Transmembrane</keyword>
<evidence type="ECO:0000313" key="3">
    <source>
        <dbReference type="EMBL" id="SDO63341.1"/>
    </source>
</evidence>
<dbReference type="RefSeq" id="WP_170842635.1">
    <property type="nucleotide sequence ID" value="NZ_FNIT01000009.1"/>
</dbReference>
<accession>A0A1H0L5V0</accession>
<feature type="region of interest" description="Disordered" evidence="1">
    <location>
        <begin position="1"/>
        <end position="29"/>
    </location>
</feature>
<dbReference type="STRING" id="1166073.SAMN05192530_10946"/>
<keyword evidence="2" id="KW-0472">Membrane</keyword>
<organism evidence="3 4">
    <name type="scientific">Aureimonas jatrophae</name>
    <dbReference type="NCBI Taxonomy" id="1166073"/>
    <lineage>
        <taxon>Bacteria</taxon>
        <taxon>Pseudomonadati</taxon>
        <taxon>Pseudomonadota</taxon>
        <taxon>Alphaproteobacteria</taxon>
        <taxon>Hyphomicrobiales</taxon>
        <taxon>Aurantimonadaceae</taxon>
        <taxon>Aureimonas</taxon>
    </lineage>
</organism>
<dbReference type="Proteomes" id="UP000198793">
    <property type="component" value="Unassembled WGS sequence"/>
</dbReference>
<dbReference type="EMBL" id="FNIT01000009">
    <property type="protein sequence ID" value="SDO63341.1"/>
    <property type="molecule type" value="Genomic_DNA"/>
</dbReference>
<reference evidence="3 4" key="1">
    <citation type="submission" date="2016-10" db="EMBL/GenBank/DDBJ databases">
        <authorList>
            <person name="de Groot N.N."/>
        </authorList>
    </citation>
    <scope>NUCLEOTIDE SEQUENCE [LARGE SCALE GENOMIC DNA]</scope>
    <source>
        <strain evidence="4">L7-484,KACC 16230,DSM 25025</strain>
    </source>
</reference>
<name>A0A1H0L5V0_9HYPH</name>
<dbReference type="AlphaFoldDB" id="A0A1H0L5V0"/>
<evidence type="ECO:0000256" key="1">
    <source>
        <dbReference type="SAM" id="MobiDB-lite"/>
    </source>
</evidence>
<proteinExistence type="predicted"/>
<evidence type="ECO:0000313" key="4">
    <source>
        <dbReference type="Proteomes" id="UP000198793"/>
    </source>
</evidence>